<comment type="caution">
    <text evidence="2">The sequence shown here is derived from an EMBL/GenBank/DDBJ whole genome shotgun (WGS) entry which is preliminary data.</text>
</comment>
<evidence type="ECO:0000313" key="2">
    <source>
        <dbReference type="EMBL" id="KAK1930494.1"/>
    </source>
</evidence>
<sequence length="102" mass="11728">MDEFEELGMHPREEDVCLVQYDIIHRKQPSSPPPRAAAADSVLSPQQRGPRSLKKPMYMEDDGRRLPHTGRTIFTSKLEEALAREQQHILDTEGYSDSDDDY</sequence>
<evidence type="ECO:0000313" key="3">
    <source>
        <dbReference type="Proteomes" id="UP001259832"/>
    </source>
</evidence>
<proteinExistence type="predicted"/>
<protein>
    <submittedName>
        <fullName evidence="2">Uncharacterized protein</fullName>
    </submittedName>
</protein>
<evidence type="ECO:0000256" key="1">
    <source>
        <dbReference type="SAM" id="MobiDB-lite"/>
    </source>
</evidence>
<name>A0AAD9G1V6_9STRA</name>
<accession>A0AAD9G1V6</accession>
<feature type="region of interest" description="Disordered" evidence="1">
    <location>
        <begin position="24"/>
        <end position="68"/>
    </location>
</feature>
<dbReference type="EMBL" id="JASMQC010000039">
    <property type="protein sequence ID" value="KAK1930494.1"/>
    <property type="molecule type" value="Genomic_DNA"/>
</dbReference>
<keyword evidence="3" id="KW-1185">Reference proteome</keyword>
<organism evidence="2 3">
    <name type="scientific">Phytophthora citrophthora</name>
    <dbReference type="NCBI Taxonomy" id="4793"/>
    <lineage>
        <taxon>Eukaryota</taxon>
        <taxon>Sar</taxon>
        <taxon>Stramenopiles</taxon>
        <taxon>Oomycota</taxon>
        <taxon>Peronosporomycetes</taxon>
        <taxon>Peronosporales</taxon>
        <taxon>Peronosporaceae</taxon>
        <taxon>Phytophthora</taxon>
    </lineage>
</organism>
<reference evidence="2" key="1">
    <citation type="submission" date="2023-08" db="EMBL/GenBank/DDBJ databases">
        <title>Reference Genome Resource for the Citrus Pathogen Phytophthora citrophthora.</title>
        <authorList>
            <person name="Moller H."/>
            <person name="Coetzee B."/>
            <person name="Rose L.J."/>
            <person name="Van Niekerk J.M."/>
        </authorList>
    </citation>
    <scope>NUCLEOTIDE SEQUENCE</scope>
    <source>
        <strain evidence="2">STE-U-9442</strain>
    </source>
</reference>
<dbReference type="Proteomes" id="UP001259832">
    <property type="component" value="Unassembled WGS sequence"/>
</dbReference>
<dbReference type="AlphaFoldDB" id="A0AAD9G1V6"/>
<gene>
    <name evidence="2" type="ORF">P3T76_014165</name>
</gene>